<name>A0A0A5GIC3_9BACI</name>
<feature type="transmembrane region" description="Helical" evidence="1">
    <location>
        <begin position="111"/>
        <end position="133"/>
    </location>
</feature>
<dbReference type="RefSeq" id="WP_027445231.1">
    <property type="nucleotide sequence ID" value="NZ_AULJ01000001.1"/>
</dbReference>
<keyword evidence="1" id="KW-0472">Membrane</keyword>
<dbReference type="STRING" id="1385511.GCA_000425225_00153"/>
<dbReference type="AlphaFoldDB" id="A0A0A5GIC3"/>
<dbReference type="EMBL" id="AVPF01000001">
    <property type="protein sequence ID" value="KGX91769.1"/>
    <property type="molecule type" value="Genomic_DNA"/>
</dbReference>
<proteinExistence type="predicted"/>
<sequence length="199" mass="21283">MSGFVSVLAMGLLLGIKHSLEPDHVVAVSTLASENKSLKKSSLAGVVWGVGHTLTIALVGMIVFLLNIEISESVSGFFEVAVGVMIIYLGIRGVLSVFRSKPRKVSLFSPAIIGFIHGLAGSAAMIVLIVATIDTTVEAVLYLLVFGVGTVTGMMLFTVILGLPFTKFNLQVKWMNTLTLGIGFLSILFGTYYITSIYY</sequence>
<comment type="caution">
    <text evidence="2">The sequence shown here is derived from an EMBL/GenBank/DDBJ whole genome shotgun (WGS) entry which is preliminary data.</text>
</comment>
<organism evidence="2 3">
    <name type="scientific">Pontibacillus marinus BH030004 = DSM 16465</name>
    <dbReference type="NCBI Taxonomy" id="1385511"/>
    <lineage>
        <taxon>Bacteria</taxon>
        <taxon>Bacillati</taxon>
        <taxon>Bacillota</taxon>
        <taxon>Bacilli</taxon>
        <taxon>Bacillales</taxon>
        <taxon>Bacillaceae</taxon>
        <taxon>Pontibacillus</taxon>
    </lineage>
</organism>
<keyword evidence="3" id="KW-1185">Reference proteome</keyword>
<feature type="transmembrane region" description="Helical" evidence="1">
    <location>
        <begin position="140"/>
        <end position="162"/>
    </location>
</feature>
<protein>
    <submittedName>
        <fullName evidence="2">Urease accessory protein UreH</fullName>
    </submittedName>
</protein>
<feature type="transmembrane region" description="Helical" evidence="1">
    <location>
        <begin position="73"/>
        <end position="91"/>
    </location>
</feature>
<feature type="transmembrane region" description="Helical" evidence="1">
    <location>
        <begin position="174"/>
        <end position="194"/>
    </location>
</feature>
<evidence type="ECO:0000313" key="3">
    <source>
        <dbReference type="Proteomes" id="UP000030403"/>
    </source>
</evidence>
<dbReference type="OrthoDB" id="9811044at2"/>
<reference evidence="2 3" key="1">
    <citation type="submission" date="2013-08" db="EMBL/GenBank/DDBJ databases">
        <authorList>
            <person name="Huang J."/>
            <person name="Wang G."/>
        </authorList>
    </citation>
    <scope>NUCLEOTIDE SEQUENCE [LARGE SCALE GENOMIC DNA]</scope>
    <source>
        <strain evidence="2 3">BH030004</strain>
    </source>
</reference>
<dbReference type="Proteomes" id="UP000030403">
    <property type="component" value="Unassembled WGS sequence"/>
</dbReference>
<dbReference type="InterPro" id="IPR052776">
    <property type="entry name" value="Chloro_ReproSupport/MetalTrans"/>
</dbReference>
<keyword evidence="1" id="KW-0812">Transmembrane</keyword>
<dbReference type="eggNOG" id="COG2215">
    <property type="taxonomic scope" value="Bacteria"/>
</dbReference>
<keyword evidence="1" id="KW-1133">Transmembrane helix</keyword>
<dbReference type="PANTHER" id="PTHR33876:SF4">
    <property type="entry name" value="CHLOROPLAST PROTEIN FOR GROWTH AND FERTILITY 2"/>
    <property type="match status" value="1"/>
</dbReference>
<evidence type="ECO:0000313" key="2">
    <source>
        <dbReference type="EMBL" id="KGX91769.1"/>
    </source>
</evidence>
<dbReference type="PANTHER" id="PTHR33876">
    <property type="entry name" value="UNNAMED PRODUCT"/>
    <property type="match status" value="1"/>
</dbReference>
<evidence type="ECO:0000256" key="1">
    <source>
        <dbReference type="SAM" id="Phobius"/>
    </source>
</evidence>
<accession>A0A0A5GIC3</accession>
<gene>
    <name evidence="2" type="ORF">N783_00510</name>
</gene>
<feature type="transmembrane region" description="Helical" evidence="1">
    <location>
        <begin position="43"/>
        <end position="66"/>
    </location>
</feature>